<dbReference type="PANTHER" id="PTHR11472">
    <property type="entry name" value="DNA REPAIR DEAD HELICASE RAD3/XP-D SUBFAMILY MEMBER"/>
    <property type="match status" value="1"/>
</dbReference>
<dbReference type="GO" id="GO:0003677">
    <property type="term" value="F:DNA binding"/>
    <property type="evidence" value="ECO:0007669"/>
    <property type="project" value="InterPro"/>
</dbReference>
<dbReference type="STRING" id="51028.A0A0N4VI78"/>
<reference evidence="8" key="1">
    <citation type="submission" date="2017-02" db="UniProtKB">
        <authorList>
            <consortium name="WormBaseParasite"/>
        </authorList>
    </citation>
    <scope>IDENTIFICATION</scope>
</reference>
<organism evidence="8">
    <name type="scientific">Enterobius vermicularis</name>
    <name type="common">Human pinworm</name>
    <dbReference type="NCBI Taxonomy" id="51028"/>
    <lineage>
        <taxon>Eukaryota</taxon>
        <taxon>Metazoa</taxon>
        <taxon>Ecdysozoa</taxon>
        <taxon>Nematoda</taxon>
        <taxon>Chromadorea</taxon>
        <taxon>Rhabditida</taxon>
        <taxon>Spirurina</taxon>
        <taxon>Oxyuridomorpha</taxon>
        <taxon>Oxyuroidea</taxon>
        <taxon>Oxyuridae</taxon>
        <taxon>Enterobius</taxon>
    </lineage>
</organism>
<gene>
    <name evidence="6" type="ORF">EVEC_LOCUS9874</name>
</gene>
<dbReference type="WBParaSite" id="EVEC_0001053101-mRNA-1">
    <property type="protein sequence ID" value="EVEC_0001053101-mRNA-1"/>
    <property type="gene ID" value="EVEC_0001053101"/>
</dbReference>
<dbReference type="GO" id="GO:1904430">
    <property type="term" value="P:negative regulation of t-circle formation"/>
    <property type="evidence" value="ECO:0007669"/>
    <property type="project" value="TreeGrafter"/>
</dbReference>
<evidence type="ECO:0000313" key="6">
    <source>
        <dbReference type="EMBL" id="VDD95123.1"/>
    </source>
</evidence>
<dbReference type="InterPro" id="IPR027417">
    <property type="entry name" value="P-loop_NTPase"/>
</dbReference>
<dbReference type="GO" id="GO:0010569">
    <property type="term" value="P:regulation of double-strand break repair via homologous recombination"/>
    <property type="evidence" value="ECO:0007669"/>
    <property type="project" value="TreeGrafter"/>
</dbReference>
<keyword evidence="1" id="KW-0547">Nucleotide-binding</keyword>
<dbReference type="Gene3D" id="3.40.50.300">
    <property type="entry name" value="P-loop containing nucleotide triphosphate hydrolases"/>
    <property type="match status" value="1"/>
</dbReference>
<keyword evidence="2" id="KW-0378">Hydrolase</keyword>
<evidence type="ECO:0000256" key="1">
    <source>
        <dbReference type="ARBA" id="ARBA00022741"/>
    </source>
</evidence>
<reference evidence="6 7" key="2">
    <citation type="submission" date="2018-10" db="EMBL/GenBank/DDBJ databases">
        <authorList>
            <consortium name="Pathogen Informatics"/>
        </authorList>
    </citation>
    <scope>NUCLEOTIDE SEQUENCE [LARGE SCALE GENOMIC DNA]</scope>
</reference>
<name>A0A0N4VI78_ENTVE</name>
<dbReference type="GO" id="GO:0090657">
    <property type="term" value="P:telomeric loop disassembly"/>
    <property type="evidence" value="ECO:0007669"/>
    <property type="project" value="TreeGrafter"/>
</dbReference>
<evidence type="ECO:0000313" key="8">
    <source>
        <dbReference type="WBParaSite" id="EVEC_0001053101-mRNA-1"/>
    </source>
</evidence>
<dbReference type="EMBL" id="UXUI01010351">
    <property type="protein sequence ID" value="VDD95123.1"/>
    <property type="molecule type" value="Genomic_DNA"/>
</dbReference>
<feature type="domain" description="Helicase ATP-binding" evidence="5">
    <location>
        <begin position="6"/>
        <end position="292"/>
    </location>
</feature>
<protein>
    <submittedName>
        <fullName evidence="8">Helicase ATP-binding domain-containing protein</fullName>
    </submittedName>
</protein>
<dbReference type="InterPro" id="IPR006554">
    <property type="entry name" value="Helicase-like_DEXD_c2"/>
</dbReference>
<feature type="compositionally biased region" description="Polar residues" evidence="4">
    <location>
        <begin position="282"/>
        <end position="299"/>
    </location>
</feature>
<keyword evidence="7" id="KW-1185">Reference proteome</keyword>
<dbReference type="PROSITE" id="PS51193">
    <property type="entry name" value="HELICASE_ATP_BIND_2"/>
    <property type="match status" value="1"/>
</dbReference>
<dbReference type="GO" id="GO:0045910">
    <property type="term" value="P:negative regulation of DNA recombination"/>
    <property type="evidence" value="ECO:0007669"/>
    <property type="project" value="TreeGrafter"/>
</dbReference>
<evidence type="ECO:0000256" key="3">
    <source>
        <dbReference type="ARBA" id="ARBA00022840"/>
    </source>
</evidence>
<sequence>MLLDFDGIQVEFPYEAYDCQIRFIRKITEALRKGQNAALESPTGTGKTLCLLCGALAYVKDFKSKLTIDVAGTVQGVSSGSLFPKVYYASRTHSQLSQVVRELNKTLYKDTKTITLGSRDVLCINDKVMKEGNTAVKAFMCRNLVKSRKCHYYNQFESNQLDMLYTEDGLVPDIEDLISVSKRHSICPFYRTRSAFETAELILLPYNYVVDPRLRVRYNIELKGNIVIFDEAHNLESICEESVSVSLSTVEISGAIRDCKTVLQWLISDEEAIRSEKRSNRDTSLGKQVSGKNSAANSQ</sequence>
<dbReference type="SUPFAM" id="SSF52540">
    <property type="entry name" value="P-loop containing nucleoside triphosphate hydrolases"/>
    <property type="match status" value="1"/>
</dbReference>
<evidence type="ECO:0000256" key="2">
    <source>
        <dbReference type="ARBA" id="ARBA00022801"/>
    </source>
</evidence>
<keyword evidence="3" id="KW-0067">ATP-binding</keyword>
<dbReference type="Pfam" id="PF06733">
    <property type="entry name" value="DEAD_2"/>
    <property type="match status" value="1"/>
</dbReference>
<dbReference type="PANTHER" id="PTHR11472:SF34">
    <property type="entry name" value="REGULATOR OF TELOMERE ELONGATION HELICASE 1"/>
    <property type="match status" value="1"/>
</dbReference>
<dbReference type="InterPro" id="IPR045028">
    <property type="entry name" value="DinG/Rad3-like"/>
</dbReference>
<feature type="region of interest" description="Disordered" evidence="4">
    <location>
        <begin position="275"/>
        <end position="299"/>
    </location>
</feature>
<dbReference type="InterPro" id="IPR014013">
    <property type="entry name" value="Helic_SF1/SF2_ATP-bd_DinG/Rad3"/>
</dbReference>
<dbReference type="CDD" id="cd17970">
    <property type="entry name" value="DEAHc_FancJ"/>
    <property type="match status" value="1"/>
</dbReference>
<dbReference type="GO" id="GO:0005634">
    <property type="term" value="C:nucleus"/>
    <property type="evidence" value="ECO:0007669"/>
    <property type="project" value="TreeGrafter"/>
</dbReference>
<dbReference type="GO" id="GO:0070182">
    <property type="term" value="F:DNA polymerase binding"/>
    <property type="evidence" value="ECO:0007669"/>
    <property type="project" value="TreeGrafter"/>
</dbReference>
<dbReference type="GO" id="GO:0005524">
    <property type="term" value="F:ATP binding"/>
    <property type="evidence" value="ECO:0007669"/>
    <property type="project" value="UniProtKB-KW"/>
</dbReference>
<evidence type="ECO:0000313" key="7">
    <source>
        <dbReference type="Proteomes" id="UP000274131"/>
    </source>
</evidence>
<dbReference type="GO" id="GO:0003678">
    <property type="term" value="F:DNA helicase activity"/>
    <property type="evidence" value="ECO:0007669"/>
    <property type="project" value="InterPro"/>
</dbReference>
<dbReference type="AlphaFoldDB" id="A0A0N4VI78"/>
<dbReference type="GO" id="GO:0016818">
    <property type="term" value="F:hydrolase activity, acting on acid anhydrides, in phosphorus-containing anhydrides"/>
    <property type="evidence" value="ECO:0007669"/>
    <property type="project" value="InterPro"/>
</dbReference>
<dbReference type="SMART" id="SM00488">
    <property type="entry name" value="DEXDc2"/>
    <property type="match status" value="1"/>
</dbReference>
<dbReference type="Proteomes" id="UP000274131">
    <property type="component" value="Unassembled WGS sequence"/>
</dbReference>
<accession>A0A0N4VI78</accession>
<evidence type="ECO:0000256" key="4">
    <source>
        <dbReference type="SAM" id="MobiDB-lite"/>
    </source>
</evidence>
<dbReference type="OrthoDB" id="19182at2759"/>
<dbReference type="InterPro" id="IPR010614">
    <property type="entry name" value="RAD3-like_helicase_DEAD"/>
</dbReference>
<evidence type="ECO:0000259" key="5">
    <source>
        <dbReference type="PROSITE" id="PS51193"/>
    </source>
</evidence>
<proteinExistence type="predicted"/>